<reference evidence="1" key="3">
    <citation type="submission" date="2025-09" db="UniProtKB">
        <authorList>
            <consortium name="Ensembl"/>
        </authorList>
    </citation>
    <scope>IDENTIFICATION</scope>
</reference>
<proteinExistence type="predicted"/>
<dbReference type="GeneTree" id="ENSGT01150000286943"/>
<reference evidence="1 2" key="1">
    <citation type="submission" date="2009-03" db="EMBL/GenBank/DDBJ databases">
        <authorList>
            <person name="Warren W."/>
            <person name="Ye L."/>
            <person name="Minx P."/>
            <person name="Worley K."/>
            <person name="Gibbs R."/>
            <person name="Wilson R.K."/>
        </authorList>
    </citation>
    <scope>NUCLEOTIDE SEQUENCE [LARGE SCALE GENOMIC DNA]</scope>
</reference>
<sequence length="383" mass="41274">MRFKRTYSSSPFSALPSTLGPHYCGWSPRTEDSILSVPCLYWLGLEGLRVVATPPSSPPANVPSLYPPGNAWQCDHLASLDGRIEAVCPMGLHGNDGHMLPAHLQQASHHPSQEASAPNCQHQGTWWGPQHCLQLPHQAGVAFPGEVGEREKQSEGGPQPQRLLGWGYLPWVGSLPHIYINPLPTIPSHPQQRERKSCNSYSIQLHSFSLFLFLWIQSLTLSPRLQCSGPVSAHHNLHFPSSSDSPASVSGVAGTTGTHHHTQLIFVFLVETRFHHVGQDVLKLLTSGDPCASASQSAGITPWCEAGATAHGTRSFSLSCSCIPSTSTNLPGPLLDIPPLVPSPTLQRGNGNVWLRGDSISLGTKLTQVPALWLSVSATFLAV</sequence>
<organism evidence="1 2">
    <name type="scientific">Callithrix jacchus</name>
    <name type="common">White-tufted-ear marmoset</name>
    <name type="synonym">Simia Jacchus</name>
    <dbReference type="NCBI Taxonomy" id="9483"/>
    <lineage>
        <taxon>Eukaryota</taxon>
        <taxon>Metazoa</taxon>
        <taxon>Chordata</taxon>
        <taxon>Craniata</taxon>
        <taxon>Vertebrata</taxon>
        <taxon>Euteleostomi</taxon>
        <taxon>Mammalia</taxon>
        <taxon>Eutheria</taxon>
        <taxon>Euarchontoglires</taxon>
        <taxon>Primates</taxon>
        <taxon>Haplorrhini</taxon>
        <taxon>Platyrrhini</taxon>
        <taxon>Cebidae</taxon>
        <taxon>Callitrichinae</taxon>
        <taxon>Callithrix</taxon>
        <taxon>Callithrix</taxon>
    </lineage>
</organism>
<accession>A0A8I4A3Y9</accession>
<reference evidence="1" key="2">
    <citation type="submission" date="2025-08" db="UniProtKB">
        <authorList>
            <consortium name="Ensembl"/>
        </authorList>
    </citation>
    <scope>IDENTIFICATION</scope>
</reference>
<protein>
    <submittedName>
        <fullName evidence="1">Uncharacterized protein</fullName>
    </submittedName>
</protein>
<dbReference type="Proteomes" id="UP000008225">
    <property type="component" value="Chromosome 9"/>
</dbReference>
<dbReference type="PANTHER" id="PTHR12138:SF161">
    <property type="entry name" value="SECRETED PROTEIN"/>
    <property type="match status" value="1"/>
</dbReference>
<evidence type="ECO:0000313" key="1">
    <source>
        <dbReference type="Ensembl" id="ENSCJAP00000088466.1"/>
    </source>
</evidence>
<evidence type="ECO:0000313" key="2">
    <source>
        <dbReference type="Proteomes" id="UP000008225"/>
    </source>
</evidence>
<name>A0A8I4A3Y9_CALJA</name>
<dbReference type="PANTHER" id="PTHR12138">
    <property type="entry name" value="PRIMATE-EXPANDED PROTEIN FAMILY"/>
    <property type="match status" value="1"/>
</dbReference>
<dbReference type="AlphaFoldDB" id="A0A8I4A3Y9"/>
<dbReference type="PRINTS" id="PR02045">
    <property type="entry name" value="F138DOMAIN"/>
</dbReference>
<keyword evidence="2" id="KW-1185">Reference proteome</keyword>
<dbReference type="Ensembl" id="ENSCJAT00000143755.1">
    <property type="protein sequence ID" value="ENSCJAP00000088466.1"/>
    <property type="gene ID" value="ENSCJAG00000086130.1"/>
</dbReference>